<protein>
    <submittedName>
        <fullName evidence="2">Z1 domain-containing protein</fullName>
    </submittedName>
</protein>
<dbReference type="RefSeq" id="WP_206010379.1">
    <property type="nucleotide sequence ID" value="NZ_CP070619.1"/>
</dbReference>
<dbReference type="SUPFAM" id="SSF52540">
    <property type="entry name" value="P-loop containing nucleoside triphosphate hydrolases"/>
    <property type="match status" value="1"/>
</dbReference>
<accession>A0A974WBY8</accession>
<organism evidence="2 3">
    <name type="scientific">Rhodococcus pseudokoreensis</name>
    <dbReference type="NCBI Taxonomy" id="2811421"/>
    <lineage>
        <taxon>Bacteria</taxon>
        <taxon>Bacillati</taxon>
        <taxon>Actinomycetota</taxon>
        <taxon>Actinomycetes</taxon>
        <taxon>Mycobacteriales</taxon>
        <taxon>Nocardiaceae</taxon>
        <taxon>Rhodococcus</taxon>
    </lineage>
</organism>
<dbReference type="Gene3D" id="3.40.50.300">
    <property type="entry name" value="P-loop containing nucleotide triphosphate hydrolases"/>
    <property type="match status" value="1"/>
</dbReference>
<evidence type="ECO:0000313" key="2">
    <source>
        <dbReference type="EMBL" id="QSE93903.1"/>
    </source>
</evidence>
<keyword evidence="3" id="KW-1185">Reference proteome</keyword>
<dbReference type="InterPro" id="IPR027417">
    <property type="entry name" value="P-loop_NTPase"/>
</dbReference>
<reference evidence="2 3" key="2">
    <citation type="journal article" date="2022" name="Arch. Microbiol.">
        <title>Rhodococcus pseudokoreensis sp. nov. isolated from the rhizosphere of young M26 apple rootstocks.</title>
        <authorList>
            <person name="Kampfer P."/>
            <person name="Glaeser S.P."/>
            <person name="Blom J."/>
            <person name="Wolf J."/>
            <person name="Benning S."/>
            <person name="Schloter M."/>
            <person name="Neumann-Schaal M."/>
        </authorList>
    </citation>
    <scope>NUCLEOTIDE SEQUENCE [LARGE SCALE GENOMIC DNA]</scope>
    <source>
        <strain evidence="2 3">R79</strain>
    </source>
</reference>
<sequence>MAVDDFFPVFADWARKKGLKEAETKFRPILEASALAEYVAEYNRRVAQVDTEVPTVLAGPRDPWYPGPNEESDHHWPTLKKFFEDKLEWKPDRVATLDRASSKVVAYTPQPNTQVWNSKGLVVGYVQSGKTTNFTAVIAKAADVGYKLVIVLSGIHNGLRRQTQERLDQQLKELSPHSWLTLTDQNDDFYAPTTQSTALLHGHHDKVALCVVKKNVRVLKRLDQWLAPAAKARVLSDLPTLIIDDEADQASVETKAINPLIRQILAKLPRSTYIGYTATPFANVLIDPTGDDLYPKNFILNLPEPKGYFGTRRVFGRDAVEGEESSGTDLDGYDMIRRVDDAEIDLLRPVGKKAAVDFTPEITKSLTDALRWFWLATAARRARNDFGHSTMLVHTAVKISVHESYRDPILAVQDDIRRKLAAGNPELLDELGKQWASETGRIPANEIGGLTPVTFGDVLAQLPGVLEKSRLILDNCRSDDRLDYSEPGQIAIAVGGNTLSRGLTLEGLVVSFFVRAAQAYDTLLQMARWFGFRPGYEDLPRIWMTDQLCEWFRHLATVEHEIRLDIDRYEEQGLDPTEFGVRIRTHPVLRVTAKMGAARPAYSSYSGRRVQTRYFKANDVEWLRRNKDAADALVAAVRTEGAEQELVETGPVVYRDVSADLVLNFLKDYTSHEDSPDLDPELIAKYLRRQREQGFLDLWNVAVMAGDKKSETGVVRLGGVDFNRIIRSRLDDPGTDRADIKTLMSKDHRVVDFLDPREARKLSEVALMEARDKDPGQRYKGLLLLYPIQPLSEPDANNLKSRRALGAEDDVIGMAMVFPGSAEEKSKVPSTYISVDLSEVDIEVEPAELESLTGSGEDVA</sequence>
<proteinExistence type="predicted"/>
<evidence type="ECO:0000313" key="3">
    <source>
        <dbReference type="Proteomes" id="UP000662986"/>
    </source>
</evidence>
<dbReference type="Proteomes" id="UP000662986">
    <property type="component" value="Chromosome"/>
</dbReference>
<gene>
    <name evidence="2" type="ORF">JWS13_37550</name>
</gene>
<feature type="domain" description="Putative endonuclease Z1" evidence="1">
    <location>
        <begin position="365"/>
        <end position="587"/>
    </location>
</feature>
<dbReference type="InterPro" id="IPR018310">
    <property type="entry name" value="Put_endonuclease_Z1-dom"/>
</dbReference>
<reference evidence="2 3" key="1">
    <citation type="journal article" date="2021" name="Microbiol. Resour. Announc.">
        <title>Complete Genome Sequences of Two Rhodococcus sp. Strains with Large and Linear Chromosomes, Isolated from Apple Rhizosphere.</title>
        <authorList>
            <person name="Benning S."/>
            <person name="Brugnone N."/>
            <person name="Siani R."/>
            <person name="Kublik S."/>
            <person name="Schloter M."/>
            <person name="Rad V."/>
        </authorList>
    </citation>
    <scope>NUCLEOTIDE SEQUENCE [LARGE SCALE GENOMIC DNA]</scope>
    <source>
        <strain evidence="2 3">R79</strain>
    </source>
</reference>
<dbReference type="Pfam" id="PF10593">
    <property type="entry name" value="Z1"/>
    <property type="match status" value="1"/>
</dbReference>
<dbReference type="EMBL" id="CP070619">
    <property type="protein sequence ID" value="QSE93903.1"/>
    <property type="molecule type" value="Genomic_DNA"/>
</dbReference>
<evidence type="ECO:0000259" key="1">
    <source>
        <dbReference type="Pfam" id="PF10593"/>
    </source>
</evidence>
<name>A0A974WBY8_9NOCA</name>